<dbReference type="Gene3D" id="1.10.340.70">
    <property type="match status" value="1"/>
</dbReference>
<name>A0A5B6VA58_9ROSI</name>
<protein>
    <submittedName>
        <fullName evidence="2">Zinc finger and BTB domain-containing protein 11-like</fullName>
    </submittedName>
</protein>
<evidence type="ECO:0000313" key="2">
    <source>
        <dbReference type="EMBL" id="KAA3465943.1"/>
    </source>
</evidence>
<dbReference type="AlphaFoldDB" id="A0A5B6VA58"/>
<evidence type="ECO:0000313" key="3">
    <source>
        <dbReference type="Proteomes" id="UP000325315"/>
    </source>
</evidence>
<reference evidence="3" key="1">
    <citation type="journal article" date="2019" name="Plant Biotechnol. J.">
        <title>Genome sequencing of the Australian wild diploid species Gossypium australe highlights disease resistance and delayed gland morphogenesis.</title>
        <authorList>
            <person name="Cai Y."/>
            <person name="Cai X."/>
            <person name="Wang Q."/>
            <person name="Wang P."/>
            <person name="Zhang Y."/>
            <person name="Cai C."/>
            <person name="Xu Y."/>
            <person name="Wang K."/>
            <person name="Zhou Z."/>
            <person name="Wang C."/>
            <person name="Geng S."/>
            <person name="Li B."/>
            <person name="Dong Q."/>
            <person name="Hou Y."/>
            <person name="Wang H."/>
            <person name="Ai P."/>
            <person name="Liu Z."/>
            <person name="Yi F."/>
            <person name="Sun M."/>
            <person name="An G."/>
            <person name="Cheng J."/>
            <person name="Zhang Y."/>
            <person name="Shi Q."/>
            <person name="Xie Y."/>
            <person name="Shi X."/>
            <person name="Chang Y."/>
            <person name="Huang F."/>
            <person name="Chen Y."/>
            <person name="Hong S."/>
            <person name="Mi L."/>
            <person name="Sun Q."/>
            <person name="Zhang L."/>
            <person name="Zhou B."/>
            <person name="Peng R."/>
            <person name="Zhang X."/>
            <person name="Liu F."/>
        </authorList>
    </citation>
    <scope>NUCLEOTIDE SEQUENCE [LARGE SCALE GENOMIC DNA]</scope>
    <source>
        <strain evidence="3">cv. PA1801</strain>
    </source>
</reference>
<dbReference type="Proteomes" id="UP000325315">
    <property type="component" value="Unassembled WGS sequence"/>
</dbReference>
<dbReference type="EMBL" id="SMMG02000007">
    <property type="protein sequence ID" value="KAA3465943.1"/>
    <property type="molecule type" value="Genomic_DNA"/>
</dbReference>
<comment type="caution">
    <text evidence="2">The sequence shown here is derived from an EMBL/GenBank/DDBJ whole genome shotgun (WGS) entry which is preliminary data.</text>
</comment>
<gene>
    <name evidence="2" type="ORF">EPI10_001076</name>
</gene>
<sequence>MKSWQRGFTNEGVLYFCGRLCVPRDEEIQQMIFSEAYNSLYAMHPGSNKMYRDLCELYWWPGLKAPISFRTTTPTQNSRMEVGKDHHGLCVKFSTNYDQARRYLGDCRSPHQECALLSCSHQLYFAKAHRDLHCSNSETAWHTSFHYFQLRSSIYFEILEEYARSFGLEASFSTALE</sequence>
<organism evidence="2 3">
    <name type="scientific">Gossypium australe</name>
    <dbReference type="NCBI Taxonomy" id="47621"/>
    <lineage>
        <taxon>Eukaryota</taxon>
        <taxon>Viridiplantae</taxon>
        <taxon>Streptophyta</taxon>
        <taxon>Embryophyta</taxon>
        <taxon>Tracheophyta</taxon>
        <taxon>Spermatophyta</taxon>
        <taxon>Magnoliopsida</taxon>
        <taxon>eudicotyledons</taxon>
        <taxon>Gunneridae</taxon>
        <taxon>Pentapetalae</taxon>
        <taxon>rosids</taxon>
        <taxon>malvids</taxon>
        <taxon>Malvales</taxon>
        <taxon>Malvaceae</taxon>
        <taxon>Malvoideae</taxon>
        <taxon>Gossypium</taxon>
    </lineage>
</organism>
<proteinExistence type="predicted"/>
<dbReference type="Pfam" id="PF17921">
    <property type="entry name" value="Integrase_H2C2"/>
    <property type="match status" value="1"/>
</dbReference>
<dbReference type="OrthoDB" id="1938712at2759"/>
<dbReference type="InterPro" id="IPR041588">
    <property type="entry name" value="Integrase_H2C2"/>
</dbReference>
<feature type="domain" description="Integrase zinc-binding" evidence="1">
    <location>
        <begin position="26"/>
        <end position="65"/>
    </location>
</feature>
<accession>A0A5B6VA58</accession>
<evidence type="ECO:0000259" key="1">
    <source>
        <dbReference type="Pfam" id="PF17921"/>
    </source>
</evidence>
<keyword evidence="3" id="KW-1185">Reference proteome</keyword>